<evidence type="ECO:0008006" key="4">
    <source>
        <dbReference type="Google" id="ProtNLM"/>
    </source>
</evidence>
<name>A0ABR3NJ41_9TELE</name>
<keyword evidence="1" id="KW-0175">Coiled coil</keyword>
<proteinExistence type="predicted"/>
<comment type="caution">
    <text evidence="2">The sequence shown here is derived from an EMBL/GenBank/DDBJ whole genome shotgun (WGS) entry which is preliminary data.</text>
</comment>
<evidence type="ECO:0000313" key="2">
    <source>
        <dbReference type="EMBL" id="KAL1276924.1"/>
    </source>
</evidence>
<evidence type="ECO:0000256" key="1">
    <source>
        <dbReference type="SAM" id="Coils"/>
    </source>
</evidence>
<accession>A0ABR3NJ41</accession>
<protein>
    <recommendedName>
        <fullName evidence="4">CCHC-type domain-containing protein</fullName>
    </recommendedName>
</protein>
<dbReference type="PANTHER" id="PTHR37984:SF5">
    <property type="entry name" value="PROTEIN NYNRIN-LIKE"/>
    <property type="match status" value="1"/>
</dbReference>
<keyword evidence="3" id="KW-1185">Reference proteome</keyword>
<dbReference type="InterPro" id="IPR043502">
    <property type="entry name" value="DNA/RNA_pol_sf"/>
</dbReference>
<dbReference type="InterPro" id="IPR043128">
    <property type="entry name" value="Rev_trsase/Diguanyl_cyclase"/>
</dbReference>
<gene>
    <name evidence="2" type="ORF">QQF64_023597</name>
</gene>
<evidence type="ECO:0000313" key="3">
    <source>
        <dbReference type="Proteomes" id="UP001558613"/>
    </source>
</evidence>
<dbReference type="Gene3D" id="3.10.10.10">
    <property type="entry name" value="HIV Type 1 Reverse Transcriptase, subunit A, domain 1"/>
    <property type="match status" value="1"/>
</dbReference>
<dbReference type="Proteomes" id="UP001558613">
    <property type="component" value="Unassembled WGS sequence"/>
</dbReference>
<sequence>MTLSMDTEQLQDLLSKALLRLRLDQLQEVCVYAKLSAEGQSKRHSLIRLISEAVDNVRETEEDDVARQHVKDLLEFDRGMTRRSDPAIQNGGGDTDRSEAELAYLKRQYAELQPHFKLSTSMLKNEIQRLSLKVPFVSSPPVFPQHQQAVPEVTIPCDFKINGQIGEWGQKDKLSYNNLIHQIDAGINKGHRESEIIDAVIRAISPGMSLLDMLEIKTDLTLSQLCTILKGHYKEESSTDLYHRLINVTQENRHGQERLKQLKEEIGEIRKVMTTYRCTQHRERKRGCRVCQEQGRGDQCDHCFKCGHLSRGCRGPPAGRTERGHSTSSMTVTAHTTSPQWSKNETVLLCDSIKQLEARETMKQKETYRQLIRSVSANQLSTKHNAVAESDWREMSGELFLRWRGSSKKQQKVKQLLREESGAFAHDDSDVGCIPSLQLKIHLHDTTPVKHTYMSVPKPLHKEVKEYLEDLLNKGWVSRSKSSYSSPVVCVCKKDGTLRLCCDYRLNKKSIPDRHPIPRIQAMLDSLVGSAWFSVLDQGKA</sequence>
<dbReference type="PANTHER" id="PTHR37984">
    <property type="entry name" value="PROTEIN CBG26694"/>
    <property type="match status" value="1"/>
</dbReference>
<reference evidence="2 3" key="1">
    <citation type="submission" date="2023-09" db="EMBL/GenBank/DDBJ databases">
        <authorList>
            <person name="Wang M."/>
        </authorList>
    </citation>
    <scope>NUCLEOTIDE SEQUENCE [LARGE SCALE GENOMIC DNA]</scope>
    <source>
        <strain evidence="2">GT-2023</strain>
        <tissue evidence="2">Liver</tissue>
    </source>
</reference>
<organism evidence="2 3">
    <name type="scientific">Cirrhinus molitorella</name>
    <name type="common">mud carp</name>
    <dbReference type="NCBI Taxonomy" id="172907"/>
    <lineage>
        <taxon>Eukaryota</taxon>
        <taxon>Metazoa</taxon>
        <taxon>Chordata</taxon>
        <taxon>Craniata</taxon>
        <taxon>Vertebrata</taxon>
        <taxon>Euteleostomi</taxon>
        <taxon>Actinopterygii</taxon>
        <taxon>Neopterygii</taxon>
        <taxon>Teleostei</taxon>
        <taxon>Ostariophysi</taxon>
        <taxon>Cypriniformes</taxon>
        <taxon>Cyprinidae</taxon>
        <taxon>Labeoninae</taxon>
        <taxon>Labeonini</taxon>
        <taxon>Cirrhinus</taxon>
    </lineage>
</organism>
<dbReference type="Gene3D" id="3.30.70.270">
    <property type="match status" value="1"/>
</dbReference>
<dbReference type="InterPro" id="IPR050951">
    <property type="entry name" value="Retrovirus_Pol_polyprotein"/>
</dbReference>
<feature type="coiled-coil region" evidence="1">
    <location>
        <begin position="245"/>
        <end position="272"/>
    </location>
</feature>
<dbReference type="SUPFAM" id="SSF56672">
    <property type="entry name" value="DNA/RNA polymerases"/>
    <property type="match status" value="1"/>
</dbReference>
<dbReference type="EMBL" id="JAYMGO010000003">
    <property type="protein sequence ID" value="KAL1276924.1"/>
    <property type="molecule type" value="Genomic_DNA"/>
</dbReference>